<feature type="compositionally biased region" description="Polar residues" evidence="1">
    <location>
        <begin position="39"/>
        <end position="58"/>
    </location>
</feature>
<dbReference type="Proteomes" id="UP000762676">
    <property type="component" value="Unassembled WGS sequence"/>
</dbReference>
<evidence type="ECO:0000313" key="2">
    <source>
        <dbReference type="EMBL" id="GFS25990.1"/>
    </source>
</evidence>
<reference evidence="2 3" key="1">
    <citation type="journal article" date="2021" name="Elife">
        <title>Chloroplast acquisition without the gene transfer in kleptoplastic sea slugs, Plakobranchus ocellatus.</title>
        <authorList>
            <person name="Maeda T."/>
            <person name="Takahashi S."/>
            <person name="Yoshida T."/>
            <person name="Shimamura S."/>
            <person name="Takaki Y."/>
            <person name="Nagai Y."/>
            <person name="Toyoda A."/>
            <person name="Suzuki Y."/>
            <person name="Arimoto A."/>
            <person name="Ishii H."/>
            <person name="Satoh N."/>
            <person name="Nishiyama T."/>
            <person name="Hasebe M."/>
            <person name="Maruyama T."/>
            <person name="Minagawa J."/>
            <person name="Obokata J."/>
            <person name="Shigenobu S."/>
        </authorList>
    </citation>
    <scope>NUCLEOTIDE SEQUENCE [LARGE SCALE GENOMIC DNA]</scope>
</reference>
<feature type="region of interest" description="Disordered" evidence="1">
    <location>
        <begin position="31"/>
        <end position="80"/>
    </location>
</feature>
<protein>
    <submittedName>
        <fullName evidence="2">Uncharacterized protein</fullName>
    </submittedName>
</protein>
<evidence type="ECO:0000313" key="3">
    <source>
        <dbReference type="Proteomes" id="UP000762676"/>
    </source>
</evidence>
<comment type="caution">
    <text evidence="2">The sequence shown here is derived from an EMBL/GenBank/DDBJ whole genome shotgun (WGS) entry which is preliminary data.</text>
</comment>
<dbReference type="AlphaFoldDB" id="A0AAV4JUM9"/>
<sequence>MAGYFFPQEEKFSGGHATMMPVVVNKDLSPLEDGEIKPRTNNASTTWVTSPKQTTVDTTYREDTRGSRGHPVGGLERKRF</sequence>
<evidence type="ECO:0000256" key="1">
    <source>
        <dbReference type="SAM" id="MobiDB-lite"/>
    </source>
</evidence>
<dbReference type="EMBL" id="BMAT01003459">
    <property type="protein sequence ID" value="GFS25990.1"/>
    <property type="molecule type" value="Genomic_DNA"/>
</dbReference>
<organism evidence="2 3">
    <name type="scientific">Elysia marginata</name>
    <dbReference type="NCBI Taxonomy" id="1093978"/>
    <lineage>
        <taxon>Eukaryota</taxon>
        <taxon>Metazoa</taxon>
        <taxon>Spiralia</taxon>
        <taxon>Lophotrochozoa</taxon>
        <taxon>Mollusca</taxon>
        <taxon>Gastropoda</taxon>
        <taxon>Heterobranchia</taxon>
        <taxon>Euthyneura</taxon>
        <taxon>Panpulmonata</taxon>
        <taxon>Sacoglossa</taxon>
        <taxon>Placobranchoidea</taxon>
        <taxon>Plakobranchidae</taxon>
        <taxon>Elysia</taxon>
    </lineage>
</organism>
<proteinExistence type="predicted"/>
<accession>A0AAV4JUM9</accession>
<keyword evidence="3" id="KW-1185">Reference proteome</keyword>
<gene>
    <name evidence="2" type="ORF">ElyMa_001702600</name>
</gene>
<name>A0AAV4JUM9_9GAST</name>